<reference evidence="1 2" key="1">
    <citation type="submission" date="2019-02" db="EMBL/GenBank/DDBJ databases">
        <title>Deep-cultivation of Planctomycetes and their phenomic and genomic characterization uncovers novel biology.</title>
        <authorList>
            <person name="Wiegand S."/>
            <person name="Jogler M."/>
            <person name="Boedeker C."/>
            <person name="Pinto D."/>
            <person name="Vollmers J."/>
            <person name="Rivas-Marin E."/>
            <person name="Kohn T."/>
            <person name="Peeters S.H."/>
            <person name="Heuer A."/>
            <person name="Rast P."/>
            <person name="Oberbeckmann S."/>
            <person name="Bunk B."/>
            <person name="Jeske O."/>
            <person name="Meyerdierks A."/>
            <person name="Storesund J.E."/>
            <person name="Kallscheuer N."/>
            <person name="Luecker S."/>
            <person name="Lage O.M."/>
            <person name="Pohl T."/>
            <person name="Merkel B.J."/>
            <person name="Hornburger P."/>
            <person name="Mueller R.-W."/>
            <person name="Bruemmer F."/>
            <person name="Labrenz M."/>
            <person name="Spormann A.M."/>
            <person name="Op Den Camp H."/>
            <person name="Overmann J."/>
            <person name="Amann R."/>
            <person name="Jetten M.S.M."/>
            <person name="Mascher T."/>
            <person name="Medema M.H."/>
            <person name="Devos D.P."/>
            <person name="Kaster A.-K."/>
            <person name="Ovreas L."/>
            <person name="Rohde M."/>
            <person name="Galperin M.Y."/>
            <person name="Jogler C."/>
        </authorList>
    </citation>
    <scope>NUCLEOTIDE SEQUENCE [LARGE SCALE GENOMIC DNA]</scope>
    <source>
        <strain evidence="1 2">Pla144</strain>
    </source>
</reference>
<name>A0A5C6D137_9BACT</name>
<evidence type="ECO:0000313" key="1">
    <source>
        <dbReference type="EMBL" id="TWU28599.1"/>
    </source>
</evidence>
<evidence type="ECO:0000313" key="2">
    <source>
        <dbReference type="Proteomes" id="UP000318437"/>
    </source>
</evidence>
<dbReference type="SUPFAM" id="SSF81301">
    <property type="entry name" value="Nucleotidyltransferase"/>
    <property type="match status" value="1"/>
</dbReference>
<dbReference type="AlphaFoldDB" id="A0A5C6D137"/>
<protein>
    <submittedName>
        <fullName evidence="1">Uncharacterized protein</fullName>
    </submittedName>
</protein>
<gene>
    <name evidence="1" type="ORF">Pla144_18900</name>
</gene>
<sequence>MDQAELLKFLVRNLERLQLPYAIVGSFASGIWGESRFTQDIDVVICPSLAEVEALCKAFAAPEFYVSPNAALEAVRDRSQFNVIHLDSGNKIDFMVAGKSSWNIAQLDRRKSIALFEDQNGFVAAPEDVILGKLIYYREGGSDKHLRDIAGIAKISGETLDLQYLEQKARELEVFETWQAVQDAVRES</sequence>
<proteinExistence type="predicted"/>
<organism evidence="1 2">
    <name type="scientific">Bythopirellula polymerisocia</name>
    <dbReference type="NCBI Taxonomy" id="2528003"/>
    <lineage>
        <taxon>Bacteria</taxon>
        <taxon>Pseudomonadati</taxon>
        <taxon>Planctomycetota</taxon>
        <taxon>Planctomycetia</taxon>
        <taxon>Pirellulales</taxon>
        <taxon>Lacipirellulaceae</taxon>
        <taxon>Bythopirellula</taxon>
    </lineage>
</organism>
<dbReference type="Proteomes" id="UP000318437">
    <property type="component" value="Unassembled WGS sequence"/>
</dbReference>
<dbReference type="Gene3D" id="3.30.460.40">
    <property type="match status" value="1"/>
</dbReference>
<dbReference type="EMBL" id="SJPS01000002">
    <property type="protein sequence ID" value="TWU28599.1"/>
    <property type="molecule type" value="Genomic_DNA"/>
</dbReference>
<dbReference type="InterPro" id="IPR043519">
    <property type="entry name" value="NT_sf"/>
</dbReference>
<accession>A0A5C6D137</accession>
<comment type="caution">
    <text evidence="1">The sequence shown here is derived from an EMBL/GenBank/DDBJ whole genome shotgun (WGS) entry which is preliminary data.</text>
</comment>
<keyword evidence="2" id="KW-1185">Reference proteome</keyword>